<dbReference type="VEuPathDB" id="MicrosporidiaDB:CWI39_0157p0030"/>
<feature type="region of interest" description="Disordered" evidence="1">
    <location>
        <begin position="223"/>
        <end position="260"/>
    </location>
</feature>
<evidence type="ECO:0000313" key="3">
    <source>
        <dbReference type="EMBL" id="TBU02958.1"/>
    </source>
</evidence>
<comment type="caution">
    <text evidence="3">The sequence shown here is derived from an EMBL/GenBank/DDBJ whole genome shotgun (WGS) entry which is preliminary data.</text>
</comment>
<reference evidence="3 4" key="1">
    <citation type="submission" date="2017-12" db="EMBL/GenBank/DDBJ databases">
        <authorList>
            <person name="Pombert J.-F."/>
            <person name="Haag K.L."/>
            <person name="Ebert D."/>
        </authorList>
    </citation>
    <scope>NUCLEOTIDE SEQUENCE [LARGE SCALE GENOMIC DNA]</scope>
    <source>
        <strain evidence="3">BE-OM-2</strain>
    </source>
</reference>
<sequence>MIFKESGFMHIFYFLMLLFNVLVCTDEEKNKKSISNDTPVVARISDHKKDVSNDTIRFKNNEGSNEHSRIPYKYEKMIDDSKRIVKKKIKKSWEKIKQKFSSKNNRKKRRVSYEIKIEPLLSPTANFYGDNDNETTPSNILQTPKGILKEPNLEYKKQKKVRFVDDLGTNKTEIISSKLTPTYKENSIQNRNTPQENRKSFCPNCKYCKKCINAAQYDIYSPHDRDENQHSLHGKQHAPLLPPNQLRGLSSAQNELSNPRINQEDCYMSINAQRRRFPRPLSNVPESLGTFQALEKKGNPPNYRNQKTMQRPSQPPQPPPKQPTQEGSLSSSFNQTKECIPPPPQQRFNPKHQKQSSSSLTTITQPTDITSPNKN</sequence>
<keyword evidence="2" id="KW-0732">Signal</keyword>
<feature type="compositionally biased region" description="Polar residues" evidence="1">
    <location>
        <begin position="247"/>
        <end position="260"/>
    </location>
</feature>
<name>A0A4Q9L5T1_9MICR</name>
<protein>
    <submittedName>
        <fullName evidence="3">Uncharacterized protein</fullName>
    </submittedName>
</protein>
<accession>A0A4Q9L5T1</accession>
<evidence type="ECO:0000256" key="2">
    <source>
        <dbReference type="SAM" id="SignalP"/>
    </source>
</evidence>
<feature type="compositionally biased region" description="Pro residues" evidence="1">
    <location>
        <begin position="313"/>
        <end position="322"/>
    </location>
</feature>
<feature type="signal peptide" evidence="2">
    <location>
        <begin position="1"/>
        <end position="25"/>
    </location>
</feature>
<dbReference type="Proteomes" id="UP000291404">
    <property type="component" value="Unassembled WGS sequence"/>
</dbReference>
<feature type="region of interest" description="Disordered" evidence="1">
    <location>
        <begin position="293"/>
        <end position="375"/>
    </location>
</feature>
<evidence type="ECO:0000256" key="1">
    <source>
        <dbReference type="SAM" id="MobiDB-lite"/>
    </source>
</evidence>
<proteinExistence type="predicted"/>
<organism evidence="3 4">
    <name type="scientific">Hamiltosporidium magnivora</name>
    <dbReference type="NCBI Taxonomy" id="148818"/>
    <lineage>
        <taxon>Eukaryota</taxon>
        <taxon>Fungi</taxon>
        <taxon>Fungi incertae sedis</taxon>
        <taxon>Microsporidia</taxon>
        <taxon>Dubosqiidae</taxon>
        <taxon>Hamiltosporidium</taxon>
    </lineage>
</organism>
<keyword evidence="4" id="KW-1185">Reference proteome</keyword>
<feature type="compositionally biased region" description="Polar residues" evidence="1">
    <location>
        <begin position="326"/>
        <end position="337"/>
    </location>
</feature>
<feature type="chain" id="PRO_5020772399" evidence="2">
    <location>
        <begin position="26"/>
        <end position="375"/>
    </location>
</feature>
<gene>
    <name evidence="3" type="ORF">CWI36_1014p0020</name>
</gene>
<dbReference type="VEuPathDB" id="MicrosporidiaDB:CWI36_1014p0020"/>
<feature type="compositionally biased region" description="Polar residues" evidence="1">
    <location>
        <begin position="355"/>
        <end position="375"/>
    </location>
</feature>
<dbReference type="AlphaFoldDB" id="A0A4Q9L5T1"/>
<dbReference type="EMBL" id="PITI01001014">
    <property type="protein sequence ID" value="TBU02958.1"/>
    <property type="molecule type" value="Genomic_DNA"/>
</dbReference>
<evidence type="ECO:0000313" key="4">
    <source>
        <dbReference type="Proteomes" id="UP000291404"/>
    </source>
</evidence>
<feature type="non-terminal residue" evidence="3">
    <location>
        <position position="375"/>
    </location>
</feature>